<name>A0A0V9UJC7_9NOCA</name>
<gene>
    <name evidence="2" type="ORF">Z045_12895</name>
</gene>
<reference evidence="3" key="1">
    <citation type="submission" date="2015-01" db="EMBL/GenBank/DDBJ databases">
        <title>Draft genome sequence of Rhodococcus pyridinivorans strain KG-16, a hydrocarbon-degrading bacterium.</title>
        <authorList>
            <person name="Aggarwal R.K."/>
            <person name="Dawar C."/>
        </authorList>
    </citation>
    <scope>NUCLEOTIDE SEQUENCE [LARGE SCALE GENOMIC DNA]</scope>
    <source>
        <strain evidence="3">KG-16</strain>
    </source>
</reference>
<dbReference type="Gene3D" id="3.40.50.360">
    <property type="match status" value="1"/>
</dbReference>
<dbReference type="Pfam" id="PF12724">
    <property type="entry name" value="Flavodoxin_5"/>
    <property type="match status" value="1"/>
</dbReference>
<comment type="caution">
    <text evidence="2">The sequence shown here is derived from an EMBL/GenBank/DDBJ whole genome shotgun (WGS) entry which is preliminary data.</text>
</comment>
<reference evidence="2 3" key="2">
    <citation type="journal article" date="2016" name="Genome Announc.">
        <title>Draft Genome Sequence of a Versatile Hydrocarbon-Degrading Bacterium, Rhodococcus pyridinivorans Strain KG-16, Collected from Oil Fields in India.</title>
        <authorList>
            <person name="Aggarwal R.K."/>
            <person name="Dawar C."/>
            <person name="Phanindranath R."/>
            <person name="Mutnuri L."/>
            <person name="Dayal A.M."/>
        </authorList>
    </citation>
    <scope>NUCLEOTIDE SEQUENCE [LARGE SCALE GENOMIC DNA]</scope>
    <source>
        <strain evidence="2 3">KG-16</strain>
    </source>
</reference>
<dbReference type="InterPro" id="IPR029039">
    <property type="entry name" value="Flavoprotein-like_sf"/>
</dbReference>
<protein>
    <submittedName>
        <fullName evidence="2">Flavodoxin/nitric oxide synthase</fullName>
    </submittedName>
</protein>
<feature type="domain" description="Flavodoxin-like" evidence="1">
    <location>
        <begin position="3"/>
        <end position="132"/>
    </location>
</feature>
<dbReference type="EMBL" id="AZXY01000006">
    <property type="protein sequence ID" value="KSZ58103.1"/>
    <property type="molecule type" value="Genomic_DNA"/>
</dbReference>
<proteinExistence type="predicted"/>
<evidence type="ECO:0000313" key="2">
    <source>
        <dbReference type="EMBL" id="KSZ58103.1"/>
    </source>
</evidence>
<dbReference type="InterPro" id="IPR026816">
    <property type="entry name" value="Flavodoxin_dom"/>
</dbReference>
<dbReference type="PATRIC" id="fig|1441730.3.peg.2678"/>
<dbReference type="GO" id="GO:0010181">
    <property type="term" value="F:FMN binding"/>
    <property type="evidence" value="ECO:0007669"/>
    <property type="project" value="InterPro"/>
</dbReference>
<sequence>MTVLVVTDSPEGPTQKIARLVADALGERDIDVTVGDTSDLERSEEFEGVVFGGEVDAGEYSPDTVELLSSRASGLSQQLVWLFAVGDESAEDTPDLVSELAALDYRSFGPSAGEDEVRSWAAFIADEIDGHS</sequence>
<dbReference type="InterPro" id="IPR008254">
    <property type="entry name" value="Flavodoxin/NO_synth"/>
</dbReference>
<accession>A0A0V9UJC7</accession>
<evidence type="ECO:0000259" key="1">
    <source>
        <dbReference type="PROSITE" id="PS50902"/>
    </source>
</evidence>
<dbReference type="Proteomes" id="UP000053060">
    <property type="component" value="Unassembled WGS sequence"/>
</dbReference>
<dbReference type="RefSeq" id="WP_060652227.1">
    <property type="nucleotide sequence ID" value="NZ_AZXY01000006.1"/>
</dbReference>
<dbReference type="AlphaFoldDB" id="A0A0V9UJC7"/>
<dbReference type="PROSITE" id="PS50902">
    <property type="entry name" value="FLAVODOXIN_LIKE"/>
    <property type="match status" value="1"/>
</dbReference>
<dbReference type="SUPFAM" id="SSF52218">
    <property type="entry name" value="Flavoproteins"/>
    <property type="match status" value="1"/>
</dbReference>
<evidence type="ECO:0000313" key="3">
    <source>
        <dbReference type="Proteomes" id="UP000053060"/>
    </source>
</evidence>
<organism evidence="2 3">
    <name type="scientific">Rhodococcus pyridinivorans KG-16</name>
    <dbReference type="NCBI Taxonomy" id="1441730"/>
    <lineage>
        <taxon>Bacteria</taxon>
        <taxon>Bacillati</taxon>
        <taxon>Actinomycetota</taxon>
        <taxon>Actinomycetes</taxon>
        <taxon>Mycobacteriales</taxon>
        <taxon>Nocardiaceae</taxon>
        <taxon>Rhodococcus</taxon>
    </lineage>
</organism>